<feature type="compositionally biased region" description="Basic residues" evidence="1">
    <location>
        <begin position="96"/>
        <end position="111"/>
    </location>
</feature>
<feature type="region of interest" description="Disordered" evidence="1">
    <location>
        <begin position="473"/>
        <end position="504"/>
    </location>
</feature>
<feature type="compositionally biased region" description="Acidic residues" evidence="1">
    <location>
        <begin position="559"/>
        <end position="571"/>
    </location>
</feature>
<feature type="region of interest" description="Disordered" evidence="1">
    <location>
        <begin position="15"/>
        <end position="116"/>
    </location>
</feature>
<dbReference type="OrthoDB" id="10651093at2759"/>
<feature type="compositionally biased region" description="Basic and acidic residues" evidence="1">
    <location>
        <begin position="336"/>
        <end position="358"/>
    </location>
</feature>
<keyword evidence="3" id="KW-1185">Reference proteome</keyword>
<organism evidence="2 3">
    <name type="scientific">Lasiodiplodia theobromae</name>
    <dbReference type="NCBI Taxonomy" id="45133"/>
    <lineage>
        <taxon>Eukaryota</taxon>
        <taxon>Fungi</taxon>
        <taxon>Dikarya</taxon>
        <taxon>Ascomycota</taxon>
        <taxon>Pezizomycotina</taxon>
        <taxon>Dothideomycetes</taxon>
        <taxon>Dothideomycetes incertae sedis</taxon>
        <taxon>Botryosphaeriales</taxon>
        <taxon>Botryosphaeriaceae</taxon>
        <taxon>Lasiodiplodia</taxon>
    </lineage>
</organism>
<evidence type="ECO:0000256" key="1">
    <source>
        <dbReference type="SAM" id="MobiDB-lite"/>
    </source>
</evidence>
<feature type="compositionally biased region" description="Pro residues" evidence="1">
    <location>
        <begin position="223"/>
        <end position="233"/>
    </location>
</feature>
<dbReference type="EMBL" id="VCHE01000076">
    <property type="protein sequence ID" value="KAB2572543.1"/>
    <property type="molecule type" value="Genomic_DNA"/>
</dbReference>
<feature type="compositionally biased region" description="Basic and acidic residues" evidence="1">
    <location>
        <begin position="46"/>
        <end position="64"/>
    </location>
</feature>
<name>A0A5N5D499_9PEZI</name>
<sequence>MDCIKKQFETLGINHQSDITAEEQRHPNNKHERDNRHHNLFLNGKPEGRSKFQHRDLRHGEYHHLCHPHRNPHRYRRSQLPNDTEMAPEEGNSPSHPHHQRRPPQKNHRYSGSKVDSEQYYHNPFYYRTHRNRANHLKNGGDTSGGFSFNHEALDNSEILYENIDDPMVSDSDIPQFHIPRRKDKKKEEDNYPLYHQTYLHPHHRDPPRGRDRRPRPNTNNPWPHPVPPPPLVPQTAALSSSTTSSQQKLSRRKEPVTRRFSATTSTGSPHLPRSRQIPLHYVPGHEPPNSELDTTTSSPPPPPPQGRRRRLSPPLFPLPAPTTTVDGGSVLMAGRGEKRSAGVKRGDRRDYNDKIRDQTSGGPLASDSPSPIRSFVPDGYEEGASDELLPPEPTEINGTELSLSVRKRNGADSGGGDGSLIYDGGSGGYDEEGYEGYGYEYVGPNYDGEEVIVVGGRGKGHEELWSPGWEVSSVRTFSDGGGGKRDNDEEGTSELIGGGSGRGRGFFDYARARARRKGERVRGATGHQVSGLGDDDGESYHFGRGGFETAGRGGGWETEPEQYLFDDEDFGGGVPRGWLPGRIERVDYEHGEDERARDKRKYRRKKHSDSNRTSTPPALPNGKVMGREDGKEKEKS</sequence>
<evidence type="ECO:0000313" key="2">
    <source>
        <dbReference type="EMBL" id="KAB2572543.1"/>
    </source>
</evidence>
<gene>
    <name evidence="2" type="ORF">DBV05_g8823</name>
</gene>
<protein>
    <submittedName>
        <fullName evidence="2">Uncharacterized protein</fullName>
    </submittedName>
</protein>
<feature type="compositionally biased region" description="Basic residues" evidence="1">
    <location>
        <begin position="65"/>
        <end position="77"/>
    </location>
</feature>
<dbReference type="AlphaFoldDB" id="A0A5N5D499"/>
<feature type="region of interest" description="Disordered" evidence="1">
    <location>
        <begin position="167"/>
        <end position="428"/>
    </location>
</feature>
<proteinExistence type="predicted"/>
<reference evidence="2 3" key="1">
    <citation type="journal article" date="2019" name="Sci. Rep.">
        <title>A multi-omics analysis of the grapevine pathogen Lasiodiplodia theobromae reveals that temperature affects the expression of virulence- and pathogenicity-related genes.</title>
        <authorList>
            <person name="Felix C."/>
            <person name="Meneses R."/>
            <person name="Goncalves M.F.M."/>
            <person name="Tilleman L."/>
            <person name="Duarte A.S."/>
            <person name="Jorrin-Novo J.V."/>
            <person name="Van de Peer Y."/>
            <person name="Deforce D."/>
            <person name="Van Nieuwerburgh F."/>
            <person name="Esteves A.C."/>
            <person name="Alves A."/>
        </authorList>
    </citation>
    <scope>NUCLEOTIDE SEQUENCE [LARGE SCALE GENOMIC DNA]</scope>
    <source>
        <strain evidence="2 3">LA-SOL3</strain>
    </source>
</reference>
<feature type="compositionally biased region" description="Basic and acidic residues" evidence="1">
    <location>
        <begin position="626"/>
        <end position="637"/>
    </location>
</feature>
<feature type="compositionally biased region" description="Gly residues" evidence="1">
    <location>
        <begin position="544"/>
        <end position="557"/>
    </location>
</feature>
<feature type="region of interest" description="Disordered" evidence="1">
    <location>
        <begin position="518"/>
        <end position="637"/>
    </location>
</feature>
<feature type="compositionally biased region" description="Basic residues" evidence="1">
    <location>
        <begin position="599"/>
        <end position="608"/>
    </location>
</feature>
<accession>A0A5N5D499</accession>
<feature type="compositionally biased region" description="Gly residues" evidence="1">
    <location>
        <begin position="413"/>
        <end position="428"/>
    </location>
</feature>
<feature type="compositionally biased region" description="Basic and acidic residues" evidence="1">
    <location>
        <begin position="583"/>
        <end position="598"/>
    </location>
</feature>
<feature type="compositionally biased region" description="Basic and acidic residues" evidence="1">
    <location>
        <begin position="22"/>
        <end position="37"/>
    </location>
</feature>
<evidence type="ECO:0000313" key="3">
    <source>
        <dbReference type="Proteomes" id="UP000325902"/>
    </source>
</evidence>
<comment type="caution">
    <text evidence="2">The sequence shown here is derived from an EMBL/GenBank/DDBJ whole genome shotgun (WGS) entry which is preliminary data.</text>
</comment>
<feature type="compositionally biased region" description="Low complexity" evidence="1">
    <location>
        <begin position="234"/>
        <end position="249"/>
    </location>
</feature>
<dbReference type="Proteomes" id="UP000325902">
    <property type="component" value="Unassembled WGS sequence"/>
</dbReference>